<accession>A0AAW1NIA8</accession>
<comment type="caution">
    <text evidence="1">The sequence shown here is derived from an EMBL/GenBank/DDBJ whole genome shotgun (WGS) entry which is preliminary data.</text>
</comment>
<keyword evidence="2" id="KW-1185">Reference proteome</keyword>
<protein>
    <submittedName>
        <fullName evidence="1">Uncharacterized protein</fullName>
    </submittedName>
</protein>
<name>A0AAW1NIA8_POPJA</name>
<reference evidence="1 2" key="1">
    <citation type="journal article" date="2024" name="BMC Genomics">
        <title>De novo assembly and annotation of Popillia japonica's genome with initial clues to its potential as an invasive pest.</title>
        <authorList>
            <person name="Cucini C."/>
            <person name="Boschi S."/>
            <person name="Funari R."/>
            <person name="Cardaioli E."/>
            <person name="Iannotti N."/>
            <person name="Marturano G."/>
            <person name="Paoli F."/>
            <person name="Bruttini M."/>
            <person name="Carapelli A."/>
            <person name="Frati F."/>
            <person name="Nardi F."/>
        </authorList>
    </citation>
    <scope>NUCLEOTIDE SEQUENCE [LARGE SCALE GENOMIC DNA]</scope>
    <source>
        <strain evidence="1">DMR45628</strain>
    </source>
</reference>
<sequence length="214" mass="24541">MLANQSFRQYLTVHNPACQAMNLRLRNIRDTAGYIRRFKRTFPGTKFASSFMGAAPNVWRINVNTVLPIITKLLGDLLHPVSPDYLYLPSIYLNTIKIPRDSVIIEDLPEYNKDPTGLGYYRSDYIYEIELCLMHMPRILLRPLLPGEHNTDTHTHRRVHIYIPLNSGCHGCGTTEALWTSFVSVSSSVDLPPRTWIYVRTEDAPSKDNRYMGG</sequence>
<dbReference type="Proteomes" id="UP001458880">
    <property type="component" value="Unassembled WGS sequence"/>
</dbReference>
<dbReference type="AlphaFoldDB" id="A0AAW1NIA8"/>
<evidence type="ECO:0000313" key="2">
    <source>
        <dbReference type="Proteomes" id="UP001458880"/>
    </source>
</evidence>
<dbReference type="EMBL" id="JASPKY010000003">
    <property type="protein sequence ID" value="KAK9758576.1"/>
    <property type="molecule type" value="Genomic_DNA"/>
</dbReference>
<proteinExistence type="predicted"/>
<gene>
    <name evidence="1" type="ORF">QE152_g629</name>
</gene>
<organism evidence="1 2">
    <name type="scientific">Popillia japonica</name>
    <name type="common">Japanese beetle</name>
    <dbReference type="NCBI Taxonomy" id="7064"/>
    <lineage>
        <taxon>Eukaryota</taxon>
        <taxon>Metazoa</taxon>
        <taxon>Ecdysozoa</taxon>
        <taxon>Arthropoda</taxon>
        <taxon>Hexapoda</taxon>
        <taxon>Insecta</taxon>
        <taxon>Pterygota</taxon>
        <taxon>Neoptera</taxon>
        <taxon>Endopterygota</taxon>
        <taxon>Coleoptera</taxon>
        <taxon>Polyphaga</taxon>
        <taxon>Scarabaeiformia</taxon>
        <taxon>Scarabaeidae</taxon>
        <taxon>Rutelinae</taxon>
        <taxon>Popillia</taxon>
    </lineage>
</organism>
<evidence type="ECO:0000313" key="1">
    <source>
        <dbReference type="EMBL" id="KAK9758576.1"/>
    </source>
</evidence>